<evidence type="ECO:0000313" key="2">
    <source>
        <dbReference type="EMBL" id="MDM4014974.1"/>
    </source>
</evidence>
<gene>
    <name evidence="2" type="ORF">QTN89_06005</name>
</gene>
<dbReference type="RefSeq" id="WP_289162557.1">
    <property type="nucleotide sequence ID" value="NZ_JASZZN010000003.1"/>
</dbReference>
<comment type="caution">
    <text evidence="2">The sequence shown here is derived from an EMBL/GenBank/DDBJ whole genome shotgun (WGS) entry which is preliminary data.</text>
</comment>
<feature type="compositionally biased region" description="Low complexity" evidence="1">
    <location>
        <begin position="151"/>
        <end position="167"/>
    </location>
</feature>
<feature type="region of interest" description="Disordered" evidence="1">
    <location>
        <begin position="145"/>
        <end position="167"/>
    </location>
</feature>
<protein>
    <submittedName>
        <fullName evidence="2">Uncharacterized protein</fullName>
    </submittedName>
</protein>
<keyword evidence="3" id="KW-1185">Reference proteome</keyword>
<accession>A0ABT7PF99</accession>
<organism evidence="2 3">
    <name type="scientific">Roseiconus lacunae</name>
    <dbReference type="NCBI Taxonomy" id="2605694"/>
    <lineage>
        <taxon>Bacteria</taxon>
        <taxon>Pseudomonadati</taxon>
        <taxon>Planctomycetota</taxon>
        <taxon>Planctomycetia</taxon>
        <taxon>Pirellulales</taxon>
        <taxon>Pirellulaceae</taxon>
        <taxon>Roseiconus</taxon>
    </lineage>
</organism>
<proteinExistence type="predicted"/>
<dbReference type="Proteomes" id="UP001239462">
    <property type="component" value="Unassembled WGS sequence"/>
</dbReference>
<name>A0ABT7PF99_9BACT</name>
<reference evidence="2 3" key="1">
    <citation type="submission" date="2023-06" db="EMBL/GenBank/DDBJ databases">
        <title>Roseiconus lacunae JC819 isolated from Gulf of Mannar region, Tamil Nadu.</title>
        <authorList>
            <person name="Pk S."/>
            <person name="Ch S."/>
            <person name="Ch V.R."/>
        </authorList>
    </citation>
    <scope>NUCLEOTIDE SEQUENCE [LARGE SCALE GENOMIC DNA]</scope>
    <source>
        <strain evidence="2 3">JC819</strain>
    </source>
</reference>
<evidence type="ECO:0000256" key="1">
    <source>
        <dbReference type="SAM" id="MobiDB-lite"/>
    </source>
</evidence>
<evidence type="ECO:0000313" key="3">
    <source>
        <dbReference type="Proteomes" id="UP001239462"/>
    </source>
</evidence>
<dbReference type="EMBL" id="JASZZN010000003">
    <property type="protein sequence ID" value="MDM4014974.1"/>
    <property type="molecule type" value="Genomic_DNA"/>
</dbReference>
<sequence length="167" mass="18733">MKTFKDNMGQQWSIALTLQRVRAIRERIGIDLFHPTQYQYLISSLTERLTYLFLVCEEQAKEASISADQFEERLYGDGYADQASVALLAETENFFQKLGQTAMAILARKQIESIKAGQERLLELIDCGEFERHLDEGTAAVLSMIPEPTKPQSSNGSGSPNSPQSPE</sequence>